<dbReference type="AlphaFoldDB" id="A0A6L6L5W6"/>
<dbReference type="Proteomes" id="UP000478483">
    <property type="component" value="Unassembled WGS sequence"/>
</dbReference>
<dbReference type="RefSeq" id="WP_118412953.1">
    <property type="nucleotide sequence ID" value="NZ_QRPI01000011.1"/>
</dbReference>
<accession>A0A6L6L5W6</accession>
<comment type="caution">
    <text evidence="1">The sequence shown here is derived from an EMBL/GenBank/DDBJ whole genome shotgun (WGS) entry which is preliminary data.</text>
</comment>
<sequence length="264" mass="31324">MKQINKIVILSDENTTLIGRQFGKLAKKLLQQRKIEVYDLTLNITENIADAVYQFDRIGLEINPDLLIVTDFACIGMQSPEEEPLYNDMTIPVIHVLFRRPWEYHTFMIWRCNFIDRFYILVPEDVSHVRKYYHKILNVKSLKEDLFGSDVRDIWSMEHDEKILEQIYITLPDYVKVLGERWKAIMDQKKTSGEEDTLQRCLTEIGFVCSDEEYLDILFMMQSVFLLYHKIQHPVDQKKVVLQEAVMETMLDEFLNTEFQVSLL</sequence>
<gene>
    <name evidence="1" type="ORF">GMD50_09735</name>
</gene>
<dbReference type="EMBL" id="WNAJ01000010">
    <property type="protein sequence ID" value="MTR85337.1"/>
    <property type="molecule type" value="Genomic_DNA"/>
</dbReference>
<evidence type="ECO:0000313" key="1">
    <source>
        <dbReference type="EMBL" id="MTR85337.1"/>
    </source>
</evidence>
<protein>
    <submittedName>
        <fullName evidence="1">Uncharacterized protein</fullName>
    </submittedName>
</protein>
<proteinExistence type="predicted"/>
<organism evidence="1 2">
    <name type="scientific">Roseburia intestinalis</name>
    <dbReference type="NCBI Taxonomy" id="166486"/>
    <lineage>
        <taxon>Bacteria</taxon>
        <taxon>Bacillati</taxon>
        <taxon>Bacillota</taxon>
        <taxon>Clostridia</taxon>
        <taxon>Lachnospirales</taxon>
        <taxon>Lachnospiraceae</taxon>
        <taxon>Roseburia</taxon>
    </lineage>
</organism>
<name>A0A6L6L5W6_9FIRM</name>
<evidence type="ECO:0000313" key="2">
    <source>
        <dbReference type="Proteomes" id="UP000478483"/>
    </source>
</evidence>
<reference evidence="1 2" key="1">
    <citation type="journal article" date="2019" name="Nat. Med.">
        <title>A library of human gut bacterial isolates paired with longitudinal multiomics data enables mechanistic microbiome research.</title>
        <authorList>
            <person name="Poyet M."/>
            <person name="Groussin M."/>
            <person name="Gibbons S.M."/>
            <person name="Avila-Pacheco J."/>
            <person name="Jiang X."/>
            <person name="Kearney S.M."/>
            <person name="Perrotta A.R."/>
            <person name="Berdy B."/>
            <person name="Zhao S."/>
            <person name="Lieberman T.D."/>
            <person name="Swanson P.K."/>
            <person name="Smith M."/>
            <person name="Roesemann S."/>
            <person name="Alexander J.E."/>
            <person name="Rich S.A."/>
            <person name="Livny J."/>
            <person name="Vlamakis H."/>
            <person name="Clish C."/>
            <person name="Bullock K."/>
            <person name="Deik A."/>
            <person name="Scott J."/>
            <person name="Pierce K.A."/>
            <person name="Xavier R.J."/>
            <person name="Alm E.J."/>
        </authorList>
    </citation>
    <scope>NUCLEOTIDE SEQUENCE [LARGE SCALE GENOMIC DNA]</scope>
    <source>
        <strain evidence="1 2">BIOML-A1</strain>
    </source>
</reference>